<evidence type="ECO:0000313" key="3">
    <source>
        <dbReference type="Proteomes" id="UP000822688"/>
    </source>
</evidence>
<comment type="caution">
    <text evidence="2">The sequence shown here is derived from an EMBL/GenBank/DDBJ whole genome shotgun (WGS) entry which is preliminary data.</text>
</comment>
<dbReference type="PANTHER" id="PTHR46438:SF9">
    <property type="entry name" value="AB HYDROLASE-1 DOMAIN-CONTAINING PROTEIN"/>
    <property type="match status" value="1"/>
</dbReference>
<dbReference type="GO" id="GO:0015994">
    <property type="term" value="P:chlorophyll metabolic process"/>
    <property type="evidence" value="ECO:0007669"/>
    <property type="project" value="TreeGrafter"/>
</dbReference>
<dbReference type="InterPro" id="IPR000073">
    <property type="entry name" value="AB_hydrolase_1"/>
</dbReference>
<dbReference type="Gene3D" id="3.40.50.1820">
    <property type="entry name" value="alpha/beta hydrolase"/>
    <property type="match status" value="1"/>
</dbReference>
<name>A0A8T0JFW6_CERPU</name>
<dbReference type="SUPFAM" id="SSF53474">
    <property type="entry name" value="alpha/beta-Hydrolases"/>
    <property type="match status" value="1"/>
</dbReference>
<dbReference type="EMBL" id="CM026421">
    <property type="protein sequence ID" value="KAG0593561.1"/>
    <property type="molecule type" value="Genomic_DNA"/>
</dbReference>
<sequence>MEVAQRALFAGAGFAEWAVARRDAQQVYPGRCFSLGSFPKRSVQFVTRQFARNSGVCLPRSGHLNVSGLNKHLRTSNKLANSFMHGTCVSLTSSVIRGSRGRSRSSIILAGLATGSGTADESKEAELASALQKIVASPQEVGFSTGTRTVTITVCGVHNENDLRRLKSQIEELDGVGNAWIGPFKEGGVRGGSVAVEIEVENRVPMPALIQSIQTLDETLLILPFKSNSWTWRGNKINYSVSGSGKPLILVHGFGGNVGHFARLIPFLAENHRVYAVDLLGFGESDKPSNTEYGPELWADLVCDFAQEFTPEGSVLFGNSIGSLCVLAAAAKASSGLFKGVVLLNCAGAMNRKGLAQDGLALRLIAPVFVVVEYLLQQPKIANFLFNKFRSKENVKQILQQQAYCDKQAVTDQLVDILHHPSTDEGALDVFVKVFTGEPGPRPEVLVPQIDVPLLLLWGEKDPWTPANGPISKYFRRISAERDNVFVSLLPDVGHCPHDDRPELAADEILPFLEKYDL</sequence>
<reference evidence="2" key="1">
    <citation type="submission" date="2020-06" db="EMBL/GenBank/DDBJ databases">
        <title>WGS assembly of Ceratodon purpureus strain R40.</title>
        <authorList>
            <person name="Carey S.B."/>
            <person name="Jenkins J."/>
            <person name="Shu S."/>
            <person name="Lovell J.T."/>
            <person name="Sreedasyam A."/>
            <person name="Maumus F."/>
            <person name="Tiley G.P."/>
            <person name="Fernandez-Pozo N."/>
            <person name="Barry K."/>
            <person name="Chen C."/>
            <person name="Wang M."/>
            <person name="Lipzen A."/>
            <person name="Daum C."/>
            <person name="Saski C.A."/>
            <person name="Payton A.C."/>
            <person name="Mcbreen J.C."/>
            <person name="Conrad R.E."/>
            <person name="Kollar L.M."/>
            <person name="Olsson S."/>
            <person name="Huttunen S."/>
            <person name="Landis J.B."/>
            <person name="Wickett N.J."/>
            <person name="Johnson M.G."/>
            <person name="Rensing S.A."/>
            <person name="Grimwood J."/>
            <person name="Schmutz J."/>
            <person name="Mcdaniel S.F."/>
        </authorList>
    </citation>
    <scope>NUCLEOTIDE SEQUENCE</scope>
    <source>
        <strain evidence="2">R40</strain>
    </source>
</reference>
<dbReference type="AlphaFoldDB" id="A0A8T0JFW6"/>
<feature type="domain" description="AB hydrolase-1" evidence="1">
    <location>
        <begin position="248"/>
        <end position="507"/>
    </location>
</feature>
<evidence type="ECO:0000259" key="1">
    <source>
        <dbReference type="Pfam" id="PF12697"/>
    </source>
</evidence>
<dbReference type="InterPro" id="IPR029058">
    <property type="entry name" value="AB_hydrolase_fold"/>
</dbReference>
<evidence type="ECO:0000313" key="2">
    <source>
        <dbReference type="EMBL" id="KAG0593561.1"/>
    </source>
</evidence>
<gene>
    <name evidence="2" type="ORF">KC19_1G338900</name>
</gene>
<dbReference type="GO" id="GO:0047746">
    <property type="term" value="F:chlorophyllase activity"/>
    <property type="evidence" value="ECO:0007669"/>
    <property type="project" value="TreeGrafter"/>
</dbReference>
<dbReference type="Proteomes" id="UP000822688">
    <property type="component" value="Chromosome 1"/>
</dbReference>
<protein>
    <recommendedName>
        <fullName evidence="1">AB hydrolase-1 domain-containing protein</fullName>
    </recommendedName>
</protein>
<dbReference type="PANTHER" id="PTHR46438">
    <property type="entry name" value="ALPHA/BETA-HYDROLASES SUPERFAMILY PROTEIN"/>
    <property type="match status" value="1"/>
</dbReference>
<accession>A0A8T0JFW6</accession>
<dbReference type="Pfam" id="PF12697">
    <property type="entry name" value="Abhydrolase_6"/>
    <property type="match status" value="1"/>
</dbReference>
<organism evidence="2 3">
    <name type="scientific">Ceratodon purpureus</name>
    <name type="common">Fire moss</name>
    <name type="synonym">Dicranum purpureum</name>
    <dbReference type="NCBI Taxonomy" id="3225"/>
    <lineage>
        <taxon>Eukaryota</taxon>
        <taxon>Viridiplantae</taxon>
        <taxon>Streptophyta</taxon>
        <taxon>Embryophyta</taxon>
        <taxon>Bryophyta</taxon>
        <taxon>Bryophytina</taxon>
        <taxon>Bryopsida</taxon>
        <taxon>Dicranidae</taxon>
        <taxon>Pseudoditrichales</taxon>
        <taxon>Ditrichaceae</taxon>
        <taxon>Ceratodon</taxon>
    </lineage>
</organism>
<keyword evidence="3" id="KW-1185">Reference proteome</keyword>
<proteinExistence type="predicted"/>
<dbReference type="GO" id="GO:0009507">
    <property type="term" value="C:chloroplast"/>
    <property type="evidence" value="ECO:0007669"/>
    <property type="project" value="TreeGrafter"/>
</dbReference>